<dbReference type="PROSITE" id="PS51938">
    <property type="entry name" value="SUZ_C"/>
    <property type="match status" value="1"/>
</dbReference>
<sequence length="290" mass="32430">MGKVPDAWDDDWVNVADTSTIDTEPQQPIKISRAERRAQHQEANKQLWQAAEEPERFSFLETKTAATPVRTADFKPIVTVLSRKPQSAKTTKQSGSSTPAAVLDDGDDSEEEERKRREVDFLERQRKATIEREEKQRKYAEVRQRLFGSPAPSSPNRDSSAALQNRNFDSRNSSRRGRARGGKDSRPSSAAHSPAQVTPPQKQLFDPAYTSKPASQSPRPRPPREEQPIRAPRGPDGSGRGGFGFAPRGGSFSEPGMVDESWTKLQDYYTRDFLGHITSRNLDHGVLSCQ</sequence>
<feature type="compositionally biased region" description="Polar residues" evidence="1">
    <location>
        <begin position="84"/>
        <end position="99"/>
    </location>
</feature>
<feature type="compositionally biased region" description="Basic and acidic residues" evidence="1">
    <location>
        <begin position="112"/>
        <end position="144"/>
    </location>
</feature>
<dbReference type="EMBL" id="JBFMKM010000004">
    <property type="protein sequence ID" value="KAL1306860.1"/>
    <property type="molecule type" value="Genomic_DNA"/>
</dbReference>
<feature type="region of interest" description="Disordered" evidence="1">
    <location>
        <begin position="81"/>
        <end position="257"/>
    </location>
</feature>
<comment type="caution">
    <text evidence="3">The sequence shown here is derived from an EMBL/GenBank/DDBJ whole genome shotgun (WGS) entry which is preliminary data.</text>
</comment>
<dbReference type="Proteomes" id="UP001562354">
    <property type="component" value="Unassembled WGS sequence"/>
</dbReference>
<feature type="region of interest" description="Disordered" evidence="1">
    <location>
        <begin position="1"/>
        <end position="50"/>
    </location>
</feature>
<dbReference type="InterPro" id="IPR024642">
    <property type="entry name" value="SUZ-C"/>
</dbReference>
<accession>A0ABR3PLD7</accession>
<protein>
    <recommendedName>
        <fullName evidence="2">SUZ-C domain-containing protein</fullName>
    </recommendedName>
</protein>
<keyword evidence="4" id="KW-1185">Reference proteome</keyword>
<gene>
    <name evidence="3" type="ORF">AAFC00_005512</name>
</gene>
<name>A0ABR3PLD7_9PEZI</name>
<feature type="compositionally biased region" description="Basic and acidic residues" evidence="1">
    <location>
        <begin position="32"/>
        <end position="43"/>
    </location>
</feature>
<dbReference type="RefSeq" id="XP_069203132.1">
    <property type="nucleotide sequence ID" value="XM_069345303.1"/>
</dbReference>
<dbReference type="GeneID" id="95979211"/>
<proteinExistence type="predicted"/>
<feature type="compositionally biased region" description="Polar residues" evidence="1">
    <location>
        <begin position="154"/>
        <end position="164"/>
    </location>
</feature>
<feature type="domain" description="SUZ-C" evidence="2">
    <location>
        <begin position="198"/>
        <end position="247"/>
    </location>
</feature>
<feature type="compositionally biased region" description="Polar residues" evidence="1">
    <location>
        <begin position="187"/>
        <end position="201"/>
    </location>
</feature>
<evidence type="ECO:0000259" key="2">
    <source>
        <dbReference type="PROSITE" id="PS51938"/>
    </source>
</evidence>
<evidence type="ECO:0000313" key="3">
    <source>
        <dbReference type="EMBL" id="KAL1306860.1"/>
    </source>
</evidence>
<reference evidence="3 4" key="1">
    <citation type="submission" date="2024-07" db="EMBL/GenBank/DDBJ databases">
        <title>Draft sequence of the Neodothiora populina.</title>
        <authorList>
            <person name="Drown D.D."/>
            <person name="Schuette U.S."/>
            <person name="Buechlein A.B."/>
            <person name="Rusch D.R."/>
            <person name="Winton L.W."/>
            <person name="Adams G.A."/>
        </authorList>
    </citation>
    <scope>NUCLEOTIDE SEQUENCE [LARGE SCALE GENOMIC DNA]</scope>
    <source>
        <strain evidence="3 4">CPC 39397</strain>
    </source>
</reference>
<evidence type="ECO:0000313" key="4">
    <source>
        <dbReference type="Proteomes" id="UP001562354"/>
    </source>
</evidence>
<evidence type="ECO:0000256" key="1">
    <source>
        <dbReference type="SAM" id="MobiDB-lite"/>
    </source>
</evidence>
<organism evidence="3 4">
    <name type="scientific">Neodothiora populina</name>
    <dbReference type="NCBI Taxonomy" id="2781224"/>
    <lineage>
        <taxon>Eukaryota</taxon>
        <taxon>Fungi</taxon>
        <taxon>Dikarya</taxon>
        <taxon>Ascomycota</taxon>
        <taxon>Pezizomycotina</taxon>
        <taxon>Dothideomycetes</taxon>
        <taxon>Dothideomycetidae</taxon>
        <taxon>Dothideales</taxon>
        <taxon>Dothioraceae</taxon>
        <taxon>Neodothiora</taxon>
    </lineage>
</organism>